<dbReference type="Gene3D" id="1.10.3730.20">
    <property type="match status" value="1"/>
</dbReference>
<comment type="caution">
    <text evidence="8">The sequence shown here is derived from an EMBL/GenBank/DDBJ whole genome shotgun (WGS) entry which is preliminary data.</text>
</comment>
<dbReference type="PANTHER" id="PTHR30561">
    <property type="entry name" value="SMR FAMILY PROTON-DEPENDENT DRUG EFFLUX TRANSPORTER SUGE"/>
    <property type="match status" value="1"/>
</dbReference>
<comment type="similarity">
    <text evidence="6">Belongs to the drug/metabolite transporter (DMT) superfamily. Small multidrug resistance (SMR) (TC 2.A.7.1) family.</text>
</comment>
<keyword evidence="4 7" id="KW-1133">Transmembrane helix</keyword>
<dbReference type="EMBL" id="CAJEWE010000011">
    <property type="protein sequence ID" value="CAD2080040.1"/>
    <property type="molecule type" value="Genomic_DNA"/>
</dbReference>
<dbReference type="SUPFAM" id="SSF103481">
    <property type="entry name" value="Multidrug resistance efflux transporter EmrE"/>
    <property type="match status" value="1"/>
</dbReference>
<dbReference type="GO" id="GO:0022857">
    <property type="term" value="F:transmembrane transporter activity"/>
    <property type="evidence" value="ECO:0007669"/>
    <property type="project" value="InterPro"/>
</dbReference>
<keyword evidence="5 7" id="KW-0472">Membrane</keyword>
<evidence type="ECO:0000313" key="8">
    <source>
        <dbReference type="EMBL" id="CAD2080040.1"/>
    </source>
</evidence>
<evidence type="ECO:0000256" key="3">
    <source>
        <dbReference type="ARBA" id="ARBA00022692"/>
    </source>
</evidence>
<dbReference type="Pfam" id="PF00893">
    <property type="entry name" value="Multi_Drug_Res"/>
    <property type="match status" value="1"/>
</dbReference>
<dbReference type="InterPro" id="IPR045324">
    <property type="entry name" value="Small_multidrug_res"/>
</dbReference>
<feature type="transmembrane region" description="Helical" evidence="7">
    <location>
        <begin position="57"/>
        <end position="77"/>
    </location>
</feature>
<protein>
    <submittedName>
        <fullName evidence="8">Multidrug resistance protein YkkC</fullName>
    </submittedName>
</protein>
<dbReference type="Proteomes" id="UP000521032">
    <property type="component" value="Unassembled WGS sequence"/>
</dbReference>
<organism evidence="8 9">
    <name type="scientific">Phocicoccus schoeneichii</name>
    <dbReference type="NCBI Taxonomy" id="1812261"/>
    <lineage>
        <taxon>Bacteria</taxon>
        <taxon>Bacillati</taxon>
        <taxon>Bacillota</taxon>
        <taxon>Bacilli</taxon>
        <taxon>Bacillales</taxon>
        <taxon>Salinicoccaceae</taxon>
        <taxon>Phocicoccus</taxon>
    </lineage>
</organism>
<feature type="transmembrane region" description="Helical" evidence="7">
    <location>
        <begin position="28"/>
        <end position="45"/>
    </location>
</feature>
<evidence type="ECO:0000256" key="4">
    <source>
        <dbReference type="ARBA" id="ARBA00022989"/>
    </source>
</evidence>
<evidence type="ECO:0000256" key="6">
    <source>
        <dbReference type="RuleBase" id="RU003942"/>
    </source>
</evidence>
<sequence>MKKYWFTLFLASFFEVLWVIGLAHSYNFWTWTLTVILIIVSNVLMIKVAQILPTTTVYTVFVGLGAGGTVVAEILFFGEPFNWLKIFLILTLLTSVIGLMIVTDYEKRQSEARYER</sequence>
<dbReference type="GO" id="GO:0005886">
    <property type="term" value="C:plasma membrane"/>
    <property type="evidence" value="ECO:0007669"/>
    <property type="project" value="UniProtKB-SubCell"/>
</dbReference>
<dbReference type="AlphaFoldDB" id="A0A6V7RQ82"/>
<dbReference type="PANTHER" id="PTHR30561:SF7">
    <property type="entry name" value="GUANIDINIUM EFFLUX SYSTEM SUBUNIT GDNC-RELATED"/>
    <property type="match status" value="1"/>
</dbReference>
<proteinExistence type="inferred from homology"/>
<reference evidence="8 9" key="1">
    <citation type="submission" date="2020-07" db="EMBL/GenBank/DDBJ databases">
        <authorList>
            <person name="Criscuolo A."/>
        </authorList>
    </citation>
    <scope>NUCLEOTIDE SEQUENCE [LARGE SCALE GENOMIC DNA]</scope>
    <source>
        <strain evidence="9">CIP 111030</strain>
    </source>
</reference>
<dbReference type="InterPro" id="IPR000390">
    <property type="entry name" value="Small_drug/metabolite_transptr"/>
</dbReference>
<gene>
    <name evidence="8" type="primary">ykkC</name>
    <name evidence="8" type="ORF">JEOSCH030_01781</name>
</gene>
<name>A0A6V7RQ82_9BACL</name>
<evidence type="ECO:0000256" key="7">
    <source>
        <dbReference type="SAM" id="Phobius"/>
    </source>
</evidence>
<dbReference type="RefSeq" id="WP_186088560.1">
    <property type="nucleotide sequence ID" value="NZ_BMDB01000004.1"/>
</dbReference>
<evidence type="ECO:0000256" key="1">
    <source>
        <dbReference type="ARBA" id="ARBA00004651"/>
    </source>
</evidence>
<evidence type="ECO:0000313" key="9">
    <source>
        <dbReference type="Proteomes" id="UP000521032"/>
    </source>
</evidence>
<comment type="subcellular location">
    <subcellularLocation>
        <location evidence="1 6">Cell membrane</location>
        <topology evidence="1 6">Multi-pass membrane protein</topology>
    </subcellularLocation>
</comment>
<evidence type="ECO:0000256" key="2">
    <source>
        <dbReference type="ARBA" id="ARBA00022475"/>
    </source>
</evidence>
<dbReference type="InterPro" id="IPR037185">
    <property type="entry name" value="EmrE-like"/>
</dbReference>
<feature type="transmembrane region" description="Helical" evidence="7">
    <location>
        <begin position="83"/>
        <end position="103"/>
    </location>
</feature>
<keyword evidence="3 6" id="KW-0812">Transmembrane</keyword>
<keyword evidence="2" id="KW-1003">Cell membrane</keyword>
<keyword evidence="9" id="KW-1185">Reference proteome</keyword>
<evidence type="ECO:0000256" key="5">
    <source>
        <dbReference type="ARBA" id="ARBA00023136"/>
    </source>
</evidence>
<accession>A0A6V7RQ82</accession>
<feature type="transmembrane region" description="Helical" evidence="7">
    <location>
        <begin position="5"/>
        <end position="22"/>
    </location>
</feature>